<feature type="domain" description="Glycosyltransferase 2-like" evidence="1">
    <location>
        <begin position="11"/>
        <end position="143"/>
    </location>
</feature>
<evidence type="ECO:0000313" key="3">
    <source>
        <dbReference type="Proteomes" id="UP001301526"/>
    </source>
</evidence>
<dbReference type="PANTHER" id="PTHR22916">
    <property type="entry name" value="GLYCOSYLTRANSFERASE"/>
    <property type="match status" value="1"/>
</dbReference>
<evidence type="ECO:0000259" key="1">
    <source>
        <dbReference type="Pfam" id="PF00535"/>
    </source>
</evidence>
<dbReference type="Pfam" id="PF00535">
    <property type="entry name" value="Glycos_transf_2"/>
    <property type="match status" value="1"/>
</dbReference>
<name>A0AA96VRP7_9STRE</name>
<dbReference type="AlphaFoldDB" id="A0AA96VRP7"/>
<proteinExistence type="predicted"/>
<dbReference type="Gene3D" id="3.90.550.10">
    <property type="entry name" value="Spore Coat Polysaccharide Biosynthesis Protein SpsA, Chain A"/>
    <property type="match status" value="1"/>
</dbReference>
<dbReference type="InterPro" id="IPR029044">
    <property type="entry name" value="Nucleotide-diphossugar_trans"/>
</dbReference>
<dbReference type="InterPro" id="IPR001173">
    <property type="entry name" value="Glyco_trans_2-like"/>
</dbReference>
<reference evidence="2 3" key="1">
    <citation type="submission" date="2023-02" db="EMBL/GenBank/DDBJ databases">
        <title>Streptococcus sp. Genome Sequencing and Assembly.</title>
        <authorList>
            <person name="Shore S.M."/>
            <person name="Nicholson T.L."/>
        </authorList>
    </citation>
    <scope>NUCLEOTIDE SEQUENCE [LARGE SCALE GENOMIC DNA]</scope>
    <source>
        <strain evidence="2 3">29892</strain>
    </source>
</reference>
<gene>
    <name evidence="2" type="ORF">PW220_05040</name>
</gene>
<evidence type="ECO:0000313" key="2">
    <source>
        <dbReference type="EMBL" id="WNY50009.1"/>
    </source>
</evidence>
<protein>
    <submittedName>
        <fullName evidence="2">Glycosyltransferase family 2 protein</fullName>
    </submittedName>
</protein>
<dbReference type="RefSeq" id="WP_248054234.1">
    <property type="nucleotide sequence ID" value="NZ_CP118734.1"/>
</dbReference>
<dbReference type="GO" id="GO:0016758">
    <property type="term" value="F:hexosyltransferase activity"/>
    <property type="evidence" value="ECO:0007669"/>
    <property type="project" value="UniProtKB-ARBA"/>
</dbReference>
<dbReference type="EMBL" id="CP118734">
    <property type="protein sequence ID" value="WNY50009.1"/>
    <property type="molecule type" value="Genomic_DNA"/>
</dbReference>
<accession>A0AA96VRP7</accession>
<dbReference type="PANTHER" id="PTHR22916:SF3">
    <property type="entry name" value="UDP-GLCNAC:BETAGAL BETA-1,3-N-ACETYLGLUCOSAMINYLTRANSFERASE-LIKE PROTEIN 1"/>
    <property type="match status" value="1"/>
</dbReference>
<dbReference type="SUPFAM" id="SSF53448">
    <property type="entry name" value="Nucleotide-diphospho-sugar transferases"/>
    <property type="match status" value="1"/>
</dbReference>
<dbReference type="CDD" id="cd00761">
    <property type="entry name" value="Glyco_tranf_GTA_type"/>
    <property type="match status" value="1"/>
</dbReference>
<sequence>MTKIKEMPLVSVIIPMYNAAQFIQETIQSVLAQTYQAFEILVVDDQSNDNSMAIVQSLMGKDNRITLLQNKVNAGVAVARNAGVAKARGRFISFLDADDLWLPDKLETQVKFMLENAYAFTFTSYQFANEKGVAIKSPIHVPGRLTYKEALRKHTIWTSTVMLDLEQLTKQQIEMPDVRRGQDTATWWKILKVTDYAYSIDEVLSLYRRTSDSLSANKFAAIRRTWNLFRNVEGLSFWETILPFCSYAYNAIKRRI</sequence>
<organism evidence="2 3">
    <name type="scientific">Streptococcus iners subsp. hyiners</name>
    <dbReference type="NCBI Taxonomy" id="3028083"/>
    <lineage>
        <taxon>Bacteria</taxon>
        <taxon>Bacillati</taxon>
        <taxon>Bacillota</taxon>
        <taxon>Bacilli</taxon>
        <taxon>Lactobacillales</taxon>
        <taxon>Streptococcaceae</taxon>
        <taxon>Streptococcus</taxon>
        <taxon>Streptococcus iners</taxon>
    </lineage>
</organism>
<dbReference type="Proteomes" id="UP001301526">
    <property type="component" value="Chromosome"/>
</dbReference>
<keyword evidence="3" id="KW-1185">Reference proteome</keyword>